<evidence type="ECO:0000313" key="1">
    <source>
        <dbReference type="EMBL" id="KAA8501782.1"/>
    </source>
</evidence>
<dbReference type="EMBL" id="VMSO01000006">
    <property type="protein sequence ID" value="KAA8501782.1"/>
    <property type="molecule type" value="Genomic_DNA"/>
</dbReference>
<protein>
    <submittedName>
        <fullName evidence="1">3-hydroxyacyl-CoA dehydrogenase</fullName>
    </submittedName>
</protein>
<comment type="caution">
    <text evidence="1">The sequence shown here is derived from an EMBL/GenBank/DDBJ whole genome shotgun (WGS) entry which is preliminary data.</text>
</comment>
<evidence type="ECO:0000313" key="2">
    <source>
        <dbReference type="Proteomes" id="UP000322025"/>
    </source>
</evidence>
<reference evidence="1 2" key="1">
    <citation type="submission" date="2019-07" db="EMBL/GenBank/DDBJ databases">
        <authorList>
            <person name="Wongkuna S."/>
            <person name="Scaria J."/>
        </authorList>
    </citation>
    <scope>NUCLEOTIDE SEQUENCE [LARGE SCALE GENOMIC DNA]</scope>
    <source>
        <strain evidence="1 2">SW178</strain>
    </source>
</reference>
<proteinExistence type="predicted"/>
<gene>
    <name evidence="1" type="ORF">FNY66_06360</name>
</gene>
<organism evidence="1 2">
    <name type="scientific">Mediterraneibacter catenae</name>
    <dbReference type="NCBI Taxonomy" id="2594882"/>
    <lineage>
        <taxon>Bacteria</taxon>
        <taxon>Bacillati</taxon>
        <taxon>Bacillota</taxon>
        <taxon>Clostridia</taxon>
        <taxon>Lachnospirales</taxon>
        <taxon>Lachnospiraceae</taxon>
        <taxon>Mediterraneibacter</taxon>
    </lineage>
</organism>
<keyword evidence="2" id="KW-1185">Reference proteome</keyword>
<accession>A0A5M9I353</accession>
<dbReference type="OrthoDB" id="2973788at2"/>
<dbReference type="RefSeq" id="WP_150310600.1">
    <property type="nucleotide sequence ID" value="NZ_VMSO01000006.1"/>
</dbReference>
<dbReference type="Proteomes" id="UP000322025">
    <property type="component" value="Unassembled WGS sequence"/>
</dbReference>
<name>A0A5M9I353_9FIRM</name>
<dbReference type="AlphaFoldDB" id="A0A5M9I353"/>
<sequence>MRRNEAPFNGKQFILNKNTGEIHDLDRESPPCCIDKIDAGNIFACDTYAEAVLFASVLGITRNGCAHCIPEHHRD</sequence>